<dbReference type="Gene3D" id="2.60.34.10">
    <property type="entry name" value="Substrate Binding Domain Of DNAk, Chain A, domain 1"/>
    <property type="match status" value="1"/>
</dbReference>
<dbReference type="RefSeq" id="WP_341403674.1">
    <property type="nucleotide sequence ID" value="NZ_JBBUKT010000002.1"/>
</dbReference>
<evidence type="ECO:0000256" key="2">
    <source>
        <dbReference type="ARBA" id="ARBA00022741"/>
    </source>
</evidence>
<evidence type="ECO:0000256" key="3">
    <source>
        <dbReference type="ARBA" id="ARBA00022840"/>
    </source>
</evidence>
<evidence type="ECO:0000256" key="1">
    <source>
        <dbReference type="ARBA" id="ARBA00007381"/>
    </source>
</evidence>
<dbReference type="PANTHER" id="PTHR19375">
    <property type="entry name" value="HEAT SHOCK PROTEIN 70KDA"/>
    <property type="match status" value="1"/>
</dbReference>
<sequence length="568" mass="62180">MIGIDLGTTNSLVAVFENGHPRILANELGEELTPSVVAAAEDGRLLVGRAAKDRMIIDPSSGMACFKRDMGTPARYRFGGKDWNPVTCSAMVLSEMKRIAALHLDIDVTKAVITVPAYFHDQQRQATIEAAKIAGLQVERIINEPTAAALAYGYRNPEQETQVLVFDIGGGTFDVTLLEIFDGVVEVKSTAGESRLGGEDYTDGFCEWLENKHGWVPGLAQRGSWRQRVEVAKRLLAVHEVASVAVDGRLVEVTREDFKEATTAITARLRPVVSRCLRDAGISAAELDDVLMVGGASRMSVVKDFVQDQLKRITTIKLDPDRVVALGAAVQAGLCANDAAVGDIVLTDVSPHTLGIAMAKEVASGGVDKGYFAPIIDRNTTVPTSRSRVFNTLHPDQDRIKIEVFQGEARMTKDNQGIGEVTVHGLRHMPGQKRPGEVDVRFSYDMNGILEVEVTVLSNGQKKHLVIEQRPGTLSKREIEEAVARMQPLKMHPRDSLPNRARLERANRVYAELVGPAREHLNAVTDRFEAALESQDPQAIKETAAVLDSFLRGFFEHEGERQPEPLDA</sequence>
<keyword evidence="3 4" id="KW-0067">ATP-binding</keyword>
<accession>A0ABU9AR87</accession>
<comment type="caution">
    <text evidence="5">The sequence shown here is derived from an EMBL/GenBank/DDBJ whole genome shotgun (WGS) entry which is preliminary data.</text>
</comment>
<protein>
    <submittedName>
        <fullName evidence="5">Hsp70 family protein</fullName>
    </submittedName>
</protein>
<evidence type="ECO:0000313" key="6">
    <source>
        <dbReference type="Proteomes" id="UP001371305"/>
    </source>
</evidence>
<keyword evidence="6" id="KW-1185">Reference proteome</keyword>
<gene>
    <name evidence="5" type="ORF">WKV53_06970</name>
</gene>
<dbReference type="Proteomes" id="UP001371305">
    <property type="component" value="Unassembled WGS sequence"/>
</dbReference>
<evidence type="ECO:0000313" key="5">
    <source>
        <dbReference type="EMBL" id="MEK7950229.1"/>
    </source>
</evidence>
<dbReference type="SUPFAM" id="SSF53067">
    <property type="entry name" value="Actin-like ATPase domain"/>
    <property type="match status" value="2"/>
</dbReference>
<dbReference type="Pfam" id="PF00012">
    <property type="entry name" value="HSP70"/>
    <property type="match status" value="2"/>
</dbReference>
<organism evidence="5 6">
    <name type="scientific">Luteolibacter soli</name>
    <dbReference type="NCBI Taxonomy" id="3135280"/>
    <lineage>
        <taxon>Bacteria</taxon>
        <taxon>Pseudomonadati</taxon>
        <taxon>Verrucomicrobiota</taxon>
        <taxon>Verrucomicrobiia</taxon>
        <taxon>Verrucomicrobiales</taxon>
        <taxon>Verrucomicrobiaceae</taxon>
        <taxon>Luteolibacter</taxon>
    </lineage>
</organism>
<dbReference type="PRINTS" id="PR00301">
    <property type="entry name" value="HEATSHOCK70"/>
</dbReference>
<dbReference type="InterPro" id="IPR013126">
    <property type="entry name" value="Hsp_70_fam"/>
</dbReference>
<dbReference type="Gene3D" id="3.30.420.40">
    <property type="match status" value="2"/>
</dbReference>
<keyword evidence="2 4" id="KW-0547">Nucleotide-binding</keyword>
<reference evidence="5 6" key="1">
    <citation type="submission" date="2024-04" db="EMBL/GenBank/DDBJ databases">
        <title>Luteolibacter sp. isolated from soil.</title>
        <authorList>
            <person name="An J."/>
        </authorList>
    </citation>
    <scope>NUCLEOTIDE SEQUENCE [LARGE SCALE GENOMIC DNA]</scope>
    <source>
        <strain evidence="5 6">Y139</strain>
    </source>
</reference>
<dbReference type="SUPFAM" id="SSF100920">
    <property type="entry name" value="Heat shock protein 70kD (HSP70), peptide-binding domain"/>
    <property type="match status" value="1"/>
</dbReference>
<dbReference type="InterPro" id="IPR043129">
    <property type="entry name" value="ATPase_NBD"/>
</dbReference>
<dbReference type="InterPro" id="IPR029047">
    <property type="entry name" value="HSP70_peptide-bd_sf"/>
</dbReference>
<comment type="similarity">
    <text evidence="1 4">Belongs to the heat shock protein 70 family.</text>
</comment>
<name>A0ABU9AR87_9BACT</name>
<dbReference type="EMBL" id="JBBUKT010000002">
    <property type="protein sequence ID" value="MEK7950229.1"/>
    <property type="molecule type" value="Genomic_DNA"/>
</dbReference>
<dbReference type="PROSITE" id="PS00329">
    <property type="entry name" value="HSP70_2"/>
    <property type="match status" value="1"/>
</dbReference>
<evidence type="ECO:0000256" key="4">
    <source>
        <dbReference type="RuleBase" id="RU003322"/>
    </source>
</evidence>
<proteinExistence type="inferred from homology"/>
<dbReference type="Gene3D" id="3.90.640.10">
    <property type="entry name" value="Actin, Chain A, domain 4"/>
    <property type="match status" value="1"/>
</dbReference>
<dbReference type="PROSITE" id="PS00297">
    <property type="entry name" value="HSP70_1"/>
    <property type="match status" value="1"/>
</dbReference>
<dbReference type="InterPro" id="IPR018181">
    <property type="entry name" value="Heat_shock_70_CS"/>
</dbReference>